<evidence type="ECO:0000313" key="3">
    <source>
        <dbReference type="EMBL" id="MWN20982.1"/>
    </source>
</evidence>
<feature type="coiled-coil region" evidence="1">
    <location>
        <begin position="513"/>
        <end position="607"/>
    </location>
</feature>
<dbReference type="RefSeq" id="WP_029509290.1">
    <property type="nucleotide sequence ID" value="NZ_DAITWI010000001.1"/>
</dbReference>
<sequence length="787" mass="88371">MDIQQVDISGFGRWSKQHFDFQSGLQVILGQNESGKSTLRAFIVGILFGFPSKKGKTNTYDPRDGSRYGGSLTVRFASETVKITRLGRTQSELTITRLADQTRIAEPEKWLADQLAPLNREAFDAIFNFSQQDLAEITQLKAVDLQKLLLNIGAVGSAQWLTVADDLDKQADKQFAQRPTGKRPLNQATKHYFDTLAQVQQKATALPDFIAGEAAVMADQQRVAEAKTAVLSLTAQVKQHEQLQQQYDVYTTAVALKTKMTQAGPHVSDADLLALQEQTSAIKLHQSALETLQQAQDPKQVAATPDAFEFETTLAQAQHAVTQLQEKLAAREKLLSAQRQLQAQFEDGVLPEPLSPAEKQQLTRRSSEMVWLMASLVVGVLGFLVAKPAVLLAVVPAGLAFWQYKSHQRQVAAILARYGHLTVDEVLTLQKTLQQQPATKQKLSGLNIAIADLQTAIMRQLKPVATHFNATLHMTDLAQSVVELQHRYEQQKLTAQHDFMALSQQQQQRVEAIAFHQQQLDQAREAQQKLFAQYHVSDMADIEALKQQELSQTRLRQRYDDLMRQIQPDVLAQLEQIKDRDTLQGQLSALQQQLQAAQQRLFACQAALSDHQAQQAHLTSNDQFIAMQQALADEETVLIEQFGVYIAEKLTSQWITVALQRASQNRFPKMQTLATQYFKRLTHGRYHEMTFSASELLVTRADQQQFAVTELSTGTQEQLYIALRLALSRVIADIVSVPILIDDGFVNFDPQRKQTMIALLQDIAQQQQIIYFTTAWPDQAAESMIKL</sequence>
<evidence type="ECO:0000313" key="4">
    <source>
        <dbReference type="Proteomes" id="UP000478636"/>
    </source>
</evidence>
<gene>
    <name evidence="3" type="ORF">GQS40_04745</name>
</gene>
<dbReference type="Proteomes" id="UP000478636">
    <property type="component" value="Unassembled WGS sequence"/>
</dbReference>
<feature type="coiled-coil region" evidence="1">
    <location>
        <begin position="275"/>
        <end position="334"/>
    </location>
</feature>
<protein>
    <submittedName>
        <fullName evidence="3">AAA family ATPase</fullName>
    </submittedName>
</protein>
<feature type="domain" description="YhaN AAA" evidence="2">
    <location>
        <begin position="1"/>
        <end position="203"/>
    </location>
</feature>
<evidence type="ECO:0000259" key="2">
    <source>
        <dbReference type="Pfam" id="PF13514"/>
    </source>
</evidence>
<accession>A0A6L7AB47</accession>
<dbReference type="PANTHER" id="PTHR41259">
    <property type="entry name" value="DOUBLE-STRAND BREAK REPAIR RAD50 ATPASE, PUTATIVE-RELATED"/>
    <property type="match status" value="1"/>
</dbReference>
<dbReference type="InterPro" id="IPR038734">
    <property type="entry name" value="YhaN_AAA"/>
</dbReference>
<proteinExistence type="predicted"/>
<dbReference type="Gene3D" id="3.40.50.300">
    <property type="entry name" value="P-loop containing nucleotide triphosphate hydrolases"/>
    <property type="match status" value="2"/>
</dbReference>
<evidence type="ECO:0000256" key="1">
    <source>
        <dbReference type="SAM" id="Coils"/>
    </source>
</evidence>
<organism evidence="3 4">
    <name type="scientific">Leuconostoc lactis</name>
    <dbReference type="NCBI Taxonomy" id="1246"/>
    <lineage>
        <taxon>Bacteria</taxon>
        <taxon>Bacillati</taxon>
        <taxon>Bacillota</taxon>
        <taxon>Bacilli</taxon>
        <taxon>Lactobacillales</taxon>
        <taxon>Lactobacillaceae</taxon>
        <taxon>Leuconostoc</taxon>
    </lineage>
</organism>
<keyword evidence="1" id="KW-0175">Coiled coil</keyword>
<dbReference type="InterPro" id="IPR027417">
    <property type="entry name" value="P-loop_NTPase"/>
</dbReference>
<dbReference type="AlphaFoldDB" id="A0A6L7AB47"/>
<name>A0A6L7AB47_LEULA</name>
<reference evidence="3 4" key="1">
    <citation type="submission" date="2019-12" db="EMBL/GenBank/DDBJ databases">
        <title>Complete genome sequence of Leuconostoc lactis strain AVN1 provides insights into metabolic potential.</title>
        <authorList>
            <person name="Besrour N."/>
            <person name="Najjari A."/>
            <person name="Fhoula I."/>
            <person name="Jaballah S."/>
            <person name="Klibi N."/>
            <person name="Ouzari H.I."/>
        </authorList>
    </citation>
    <scope>NUCLEOTIDE SEQUENCE [LARGE SCALE GENOMIC DNA]</scope>
    <source>
        <strain evidence="3 4">AVN1</strain>
    </source>
</reference>
<dbReference type="EMBL" id="WSZI01000013">
    <property type="protein sequence ID" value="MWN20982.1"/>
    <property type="molecule type" value="Genomic_DNA"/>
</dbReference>
<comment type="caution">
    <text evidence="3">The sequence shown here is derived from an EMBL/GenBank/DDBJ whole genome shotgun (WGS) entry which is preliminary data.</text>
</comment>
<dbReference type="Pfam" id="PF13514">
    <property type="entry name" value="AAA_27"/>
    <property type="match status" value="1"/>
</dbReference>
<dbReference type="SUPFAM" id="SSF52540">
    <property type="entry name" value="P-loop containing nucleoside triphosphate hydrolases"/>
    <property type="match status" value="1"/>
</dbReference>
<dbReference type="PANTHER" id="PTHR41259:SF1">
    <property type="entry name" value="DOUBLE-STRAND BREAK REPAIR RAD50 ATPASE, PUTATIVE-RELATED"/>
    <property type="match status" value="1"/>
</dbReference>